<feature type="domain" description="Histidine kinase" evidence="15">
    <location>
        <begin position="642"/>
        <end position="858"/>
    </location>
</feature>
<accession>F5XJC8</accession>
<dbReference type="PROSITE" id="PS50109">
    <property type="entry name" value="HIS_KIN"/>
    <property type="match status" value="1"/>
</dbReference>
<dbReference type="InterPro" id="IPR006016">
    <property type="entry name" value="UspA"/>
</dbReference>
<evidence type="ECO:0000259" key="15">
    <source>
        <dbReference type="PROSITE" id="PS50109"/>
    </source>
</evidence>
<dbReference type="InterPro" id="IPR014729">
    <property type="entry name" value="Rossmann-like_a/b/a_fold"/>
</dbReference>
<dbReference type="InterPro" id="IPR036890">
    <property type="entry name" value="HATPase_C_sf"/>
</dbReference>
<dbReference type="Gene3D" id="1.20.120.620">
    <property type="entry name" value="Backbone structure of the membrane domain of e. Coli histidine kinase receptor kdpd"/>
    <property type="match status" value="1"/>
</dbReference>
<gene>
    <name evidence="16" type="primary">kdpD</name>
    <name evidence="16" type="ordered locus">MLP_28140</name>
</gene>
<dbReference type="Pfam" id="PF00512">
    <property type="entry name" value="HisKA"/>
    <property type="match status" value="1"/>
</dbReference>
<keyword evidence="9 16" id="KW-0418">Kinase</keyword>
<feature type="transmembrane region" description="Helical" evidence="14">
    <location>
        <begin position="473"/>
        <end position="490"/>
    </location>
</feature>
<dbReference type="InterPro" id="IPR027417">
    <property type="entry name" value="P-loop_NTPase"/>
</dbReference>
<evidence type="ECO:0000313" key="16">
    <source>
        <dbReference type="EMBL" id="BAK35828.1"/>
    </source>
</evidence>
<dbReference type="GO" id="GO:0005524">
    <property type="term" value="F:ATP binding"/>
    <property type="evidence" value="ECO:0007669"/>
    <property type="project" value="UniProtKB-KW"/>
</dbReference>
<dbReference type="Gene3D" id="3.40.50.620">
    <property type="entry name" value="HUPs"/>
    <property type="match status" value="1"/>
</dbReference>
<dbReference type="Pfam" id="PF00582">
    <property type="entry name" value="Usp"/>
    <property type="match status" value="1"/>
</dbReference>
<comment type="subcellular location">
    <subcellularLocation>
        <location evidence="3">Cell membrane</location>
    </subcellularLocation>
    <subcellularLocation>
        <location evidence="2">Membrane</location>
        <topology evidence="2">Multi-pass membrane protein</topology>
    </subcellularLocation>
</comment>
<reference evidence="16 17" key="1">
    <citation type="submission" date="2011-05" db="EMBL/GenBank/DDBJ databases">
        <title>Whole genome sequence of Microlunatus phosphovorus NM-1.</title>
        <authorList>
            <person name="Hosoyama A."/>
            <person name="Sasaki K."/>
            <person name="Harada T."/>
            <person name="Igarashi R."/>
            <person name="Kawakoshi A."/>
            <person name="Sasagawa M."/>
            <person name="Fukada J."/>
            <person name="Nakamura S."/>
            <person name="Katano Y."/>
            <person name="Hanada S."/>
            <person name="Kamagata Y."/>
            <person name="Nakamura N."/>
            <person name="Yamazaki S."/>
            <person name="Fujita N."/>
        </authorList>
    </citation>
    <scope>NUCLEOTIDE SEQUENCE [LARGE SCALE GENOMIC DNA]</scope>
    <source>
        <strain evidence="17">ATCC 700054 / DSM 10555 / JCM 9379 / NBRC 101784 / NCIMB 13414 / VKM Ac-1990 / NM-1</strain>
    </source>
</reference>
<name>F5XJC8_MICPN</name>
<dbReference type="PANTHER" id="PTHR45569:SF1">
    <property type="entry name" value="SENSOR PROTEIN KDPD"/>
    <property type="match status" value="1"/>
</dbReference>
<keyword evidence="8" id="KW-0547">Nucleotide-binding</keyword>
<dbReference type="Gene3D" id="3.40.50.300">
    <property type="entry name" value="P-loop containing nucleotide triphosphate hydrolases"/>
    <property type="match status" value="1"/>
</dbReference>
<evidence type="ECO:0000256" key="9">
    <source>
        <dbReference type="ARBA" id="ARBA00022777"/>
    </source>
</evidence>
<keyword evidence="6" id="KW-0808">Transferase</keyword>
<dbReference type="InterPro" id="IPR038318">
    <property type="entry name" value="KdpD_sf"/>
</dbReference>
<dbReference type="Pfam" id="PF13493">
    <property type="entry name" value="DUF4118"/>
    <property type="match status" value="1"/>
</dbReference>
<sequence>MQVAAVGHTGGVERGILRVYLGAAPGVGKTFAMLQEGQRRAERGTDVVVAFVETHSRAKTAAALDGLEVLPRRQVDHGGLLVDELDLEAVLARRPKVALVDELAHTNAVDASSEQRRNPKRWQDVETILAAGIDVITTVNIQHLESLNDVVTSITGVRQRETVPDRVVRSADSIELVDMSPEALRRRLAHGNVYPADKIDAALSNYFREGNLTALRELALLWLADRVDAGLERYRGRHHITGTWPARERVVVGISGGPESIALMRRAARIASRSAGGEWLAVYVSRQDGLAAVSPAALERLRVAAEELGGEFQAVVAHDSATGLLDVARGVNATQVLIGASRRSRISALLQPGVGEEVIAGSGEIDVHVVTHDYARRAGRQRRSRRTLSRRRQVAGYLLAVVGTVVVSLALLATSDLHGLPTESMLLLTLVVGTALLGGMWPSVIAAVLSSLALNFLFVPPTRTFTIADPENAFAIVLFVLVGVAVASVVDRSARRTQEAQEARMEANTLAVLAHSLLQSGDDPEELLRQTGEALGMTGARLIRTAGDPLVGENAVEENAVEETVAVWGEPGSTVESSRVAAGPNLQLMLHGRPLNATDQRLLTAYAAHFAVLEERRRAEQESVRVRLLDEGNRTKTALLAAVSHDLRSPLAAIKAATSSLRNTAIAWSPHDREELLATVEESADRLDALVANLLDMSRLQTQLVTALTTEVDLLSAAEWTLANIAGADGIAVSGPDDLPPALADPGLLDRVIANVVENALKYGPASPITITGSSWTTPSGELRATLRIVDRGPGVPAEALDAIFEPFQRLGDVPAGGGVGLGLAVARGLAEAMGGTVTAEETPGGGLTVIIDLPSAGPNPPPAEDNL</sequence>
<dbReference type="eggNOG" id="COG2205">
    <property type="taxonomic scope" value="Bacteria"/>
</dbReference>
<evidence type="ECO:0000256" key="13">
    <source>
        <dbReference type="ARBA" id="ARBA00023136"/>
    </source>
</evidence>
<dbReference type="PANTHER" id="PTHR45569">
    <property type="entry name" value="SENSOR PROTEIN KDPD"/>
    <property type="match status" value="1"/>
</dbReference>
<keyword evidence="17" id="KW-1185">Reference proteome</keyword>
<dbReference type="CDD" id="cd00082">
    <property type="entry name" value="HisKA"/>
    <property type="match status" value="1"/>
</dbReference>
<dbReference type="SMART" id="SM00388">
    <property type="entry name" value="HisKA"/>
    <property type="match status" value="1"/>
</dbReference>
<dbReference type="Gene3D" id="1.10.287.130">
    <property type="match status" value="1"/>
</dbReference>
<keyword evidence="11 14" id="KW-1133">Transmembrane helix</keyword>
<evidence type="ECO:0000256" key="14">
    <source>
        <dbReference type="SAM" id="Phobius"/>
    </source>
</evidence>
<dbReference type="HOGENOM" id="CLU_000445_113_1_11"/>
<comment type="catalytic activity">
    <reaction evidence="1">
        <text>ATP + protein L-histidine = ADP + protein N-phospho-L-histidine.</text>
        <dbReference type="EC" id="2.7.13.3"/>
    </reaction>
</comment>
<dbReference type="PRINTS" id="PR00344">
    <property type="entry name" value="BCTRLSENSOR"/>
</dbReference>
<dbReference type="EMBL" id="AP012204">
    <property type="protein sequence ID" value="BAK35828.1"/>
    <property type="molecule type" value="Genomic_DNA"/>
</dbReference>
<dbReference type="GO" id="GO:0000155">
    <property type="term" value="F:phosphorelay sensor kinase activity"/>
    <property type="evidence" value="ECO:0007669"/>
    <property type="project" value="InterPro"/>
</dbReference>
<evidence type="ECO:0000256" key="5">
    <source>
        <dbReference type="ARBA" id="ARBA00022553"/>
    </source>
</evidence>
<dbReference type="InterPro" id="IPR003661">
    <property type="entry name" value="HisK_dim/P_dom"/>
</dbReference>
<dbReference type="Pfam" id="PF02518">
    <property type="entry name" value="HATPase_c"/>
    <property type="match status" value="1"/>
</dbReference>
<keyword evidence="5" id="KW-0597">Phosphoprotein</keyword>
<feature type="transmembrane region" description="Helical" evidence="14">
    <location>
        <begin position="425"/>
        <end position="453"/>
    </location>
</feature>
<evidence type="ECO:0000256" key="6">
    <source>
        <dbReference type="ARBA" id="ARBA00022679"/>
    </source>
</evidence>
<evidence type="ECO:0000313" key="17">
    <source>
        <dbReference type="Proteomes" id="UP000007947"/>
    </source>
</evidence>
<dbReference type="KEGG" id="mph:MLP_28140"/>
<evidence type="ECO:0000256" key="8">
    <source>
        <dbReference type="ARBA" id="ARBA00022741"/>
    </source>
</evidence>
<dbReference type="EC" id="2.7.13.3" evidence="4"/>
<dbReference type="SUPFAM" id="SSF55874">
    <property type="entry name" value="ATPase domain of HSP90 chaperone/DNA topoisomerase II/histidine kinase"/>
    <property type="match status" value="1"/>
</dbReference>
<dbReference type="InterPro" id="IPR052023">
    <property type="entry name" value="Histidine_kinase_KdpD"/>
</dbReference>
<dbReference type="InterPro" id="IPR003594">
    <property type="entry name" value="HATPase_dom"/>
</dbReference>
<evidence type="ECO:0000256" key="2">
    <source>
        <dbReference type="ARBA" id="ARBA00004141"/>
    </source>
</evidence>
<keyword evidence="12" id="KW-0902">Two-component regulatory system</keyword>
<dbReference type="InterPro" id="IPR003852">
    <property type="entry name" value="Sig_transdc_His_kinase_KdpD_N"/>
</dbReference>
<evidence type="ECO:0000256" key="3">
    <source>
        <dbReference type="ARBA" id="ARBA00004236"/>
    </source>
</evidence>
<dbReference type="InterPro" id="IPR004358">
    <property type="entry name" value="Sig_transdc_His_kin-like_C"/>
</dbReference>
<evidence type="ECO:0000256" key="11">
    <source>
        <dbReference type="ARBA" id="ARBA00022989"/>
    </source>
</evidence>
<evidence type="ECO:0000256" key="10">
    <source>
        <dbReference type="ARBA" id="ARBA00022840"/>
    </source>
</evidence>
<evidence type="ECO:0000256" key="12">
    <source>
        <dbReference type="ARBA" id="ARBA00023012"/>
    </source>
</evidence>
<dbReference type="Gene3D" id="3.30.565.10">
    <property type="entry name" value="Histidine kinase-like ATPase, C-terminal domain"/>
    <property type="match status" value="1"/>
</dbReference>
<dbReference type="STRING" id="1032480.MLP_28140"/>
<keyword evidence="10" id="KW-0067">ATP-binding</keyword>
<keyword evidence="13 14" id="KW-0472">Membrane</keyword>
<feature type="transmembrane region" description="Helical" evidence="14">
    <location>
        <begin position="394"/>
        <end position="413"/>
    </location>
</feature>
<dbReference type="SUPFAM" id="SSF47384">
    <property type="entry name" value="Homodimeric domain of signal transducing histidine kinase"/>
    <property type="match status" value="1"/>
</dbReference>
<dbReference type="SMART" id="SM00387">
    <property type="entry name" value="HATPase_c"/>
    <property type="match status" value="1"/>
</dbReference>
<dbReference type="GO" id="GO:0005737">
    <property type="term" value="C:cytoplasm"/>
    <property type="evidence" value="ECO:0007669"/>
    <property type="project" value="UniProtKB-ARBA"/>
</dbReference>
<dbReference type="InterPro" id="IPR025201">
    <property type="entry name" value="KdpD_TM"/>
</dbReference>
<dbReference type="InterPro" id="IPR005467">
    <property type="entry name" value="His_kinase_dom"/>
</dbReference>
<dbReference type="AlphaFoldDB" id="F5XJC8"/>
<dbReference type="Pfam" id="PF02702">
    <property type="entry name" value="KdpD"/>
    <property type="match status" value="1"/>
</dbReference>
<dbReference type="CDD" id="cd00075">
    <property type="entry name" value="HATPase"/>
    <property type="match status" value="1"/>
</dbReference>
<proteinExistence type="predicted"/>
<evidence type="ECO:0000256" key="1">
    <source>
        <dbReference type="ARBA" id="ARBA00000085"/>
    </source>
</evidence>
<evidence type="ECO:0000256" key="7">
    <source>
        <dbReference type="ARBA" id="ARBA00022692"/>
    </source>
</evidence>
<dbReference type="GO" id="GO:0005886">
    <property type="term" value="C:plasma membrane"/>
    <property type="evidence" value="ECO:0007669"/>
    <property type="project" value="UniProtKB-SubCell"/>
</dbReference>
<keyword evidence="7 14" id="KW-0812">Transmembrane</keyword>
<dbReference type="FunFam" id="3.40.50.300:FF:000483">
    <property type="entry name" value="Sensor histidine kinase KdpD"/>
    <property type="match status" value="1"/>
</dbReference>
<dbReference type="SUPFAM" id="SSF52402">
    <property type="entry name" value="Adenine nucleotide alpha hydrolases-like"/>
    <property type="match status" value="1"/>
</dbReference>
<protein>
    <recommendedName>
        <fullName evidence="4">histidine kinase</fullName>
        <ecNumber evidence="4">2.7.13.3</ecNumber>
    </recommendedName>
</protein>
<organism evidence="16 17">
    <name type="scientific">Microlunatus phosphovorus (strain ATCC 700054 / DSM 10555 / JCM 9379 / NBRC 101784 / NCIMB 13414 / VKM Ac-1990 / NM-1)</name>
    <dbReference type="NCBI Taxonomy" id="1032480"/>
    <lineage>
        <taxon>Bacteria</taxon>
        <taxon>Bacillati</taxon>
        <taxon>Actinomycetota</taxon>
        <taxon>Actinomycetes</taxon>
        <taxon>Propionibacteriales</taxon>
        <taxon>Propionibacteriaceae</taxon>
        <taxon>Microlunatus</taxon>
    </lineage>
</organism>
<evidence type="ECO:0000256" key="4">
    <source>
        <dbReference type="ARBA" id="ARBA00012438"/>
    </source>
</evidence>
<dbReference type="Proteomes" id="UP000007947">
    <property type="component" value="Chromosome"/>
</dbReference>
<dbReference type="InterPro" id="IPR036097">
    <property type="entry name" value="HisK_dim/P_sf"/>
</dbReference>